<evidence type="ECO:0000256" key="1">
    <source>
        <dbReference type="SAM" id="MobiDB-lite"/>
    </source>
</evidence>
<name>A0A0A9FI39_ARUDO</name>
<organism evidence="2">
    <name type="scientific">Arundo donax</name>
    <name type="common">Giant reed</name>
    <name type="synonym">Donax arundinaceus</name>
    <dbReference type="NCBI Taxonomy" id="35708"/>
    <lineage>
        <taxon>Eukaryota</taxon>
        <taxon>Viridiplantae</taxon>
        <taxon>Streptophyta</taxon>
        <taxon>Embryophyta</taxon>
        <taxon>Tracheophyta</taxon>
        <taxon>Spermatophyta</taxon>
        <taxon>Magnoliopsida</taxon>
        <taxon>Liliopsida</taxon>
        <taxon>Poales</taxon>
        <taxon>Poaceae</taxon>
        <taxon>PACMAD clade</taxon>
        <taxon>Arundinoideae</taxon>
        <taxon>Arundineae</taxon>
        <taxon>Arundo</taxon>
    </lineage>
</organism>
<evidence type="ECO:0000313" key="2">
    <source>
        <dbReference type="EMBL" id="JAE07943.1"/>
    </source>
</evidence>
<accession>A0A0A9FI39</accession>
<reference evidence="2" key="2">
    <citation type="journal article" date="2015" name="Data Brief">
        <title>Shoot transcriptome of the giant reed, Arundo donax.</title>
        <authorList>
            <person name="Barrero R.A."/>
            <person name="Guerrero F.D."/>
            <person name="Moolhuijzen P."/>
            <person name="Goolsby J.A."/>
            <person name="Tidwell J."/>
            <person name="Bellgard S.E."/>
            <person name="Bellgard M.I."/>
        </authorList>
    </citation>
    <scope>NUCLEOTIDE SEQUENCE</scope>
    <source>
        <tissue evidence="2">Shoot tissue taken approximately 20 cm above the soil surface</tissue>
    </source>
</reference>
<feature type="region of interest" description="Disordered" evidence="1">
    <location>
        <begin position="55"/>
        <end position="74"/>
    </location>
</feature>
<proteinExistence type="predicted"/>
<dbReference type="EMBL" id="GBRH01189953">
    <property type="protein sequence ID" value="JAE07943.1"/>
    <property type="molecule type" value="Transcribed_RNA"/>
</dbReference>
<dbReference type="AlphaFoldDB" id="A0A0A9FI39"/>
<sequence length="74" mass="7923">MDCISGLQEQGCLLTKIVGLPQVGISMMSSCLKGYVLCCHPNKVQGRVAPMDTRNNLQYSASQNAHGGLNNQEA</sequence>
<protein>
    <submittedName>
        <fullName evidence="2">Uncharacterized protein</fullName>
    </submittedName>
</protein>
<reference evidence="2" key="1">
    <citation type="submission" date="2014-09" db="EMBL/GenBank/DDBJ databases">
        <authorList>
            <person name="Magalhaes I.L.F."/>
            <person name="Oliveira U."/>
            <person name="Santos F.R."/>
            <person name="Vidigal T.H.D.A."/>
            <person name="Brescovit A.D."/>
            <person name="Santos A.J."/>
        </authorList>
    </citation>
    <scope>NUCLEOTIDE SEQUENCE</scope>
    <source>
        <tissue evidence="2">Shoot tissue taken approximately 20 cm above the soil surface</tissue>
    </source>
</reference>